<comment type="caution">
    <text evidence="6">The sequence shown here is derived from an EMBL/GenBank/DDBJ whole genome shotgun (WGS) entry which is preliminary data.</text>
</comment>
<name>A0ABX9IEF8_9FLAO</name>
<dbReference type="SMART" id="SM00342">
    <property type="entry name" value="HTH_ARAC"/>
    <property type="match status" value="1"/>
</dbReference>
<evidence type="ECO:0000256" key="3">
    <source>
        <dbReference type="ARBA" id="ARBA00023163"/>
    </source>
</evidence>
<dbReference type="InterPro" id="IPR018060">
    <property type="entry name" value="HTH_AraC"/>
</dbReference>
<keyword evidence="2" id="KW-0238">DNA-binding</keyword>
<dbReference type="SUPFAM" id="SSF46689">
    <property type="entry name" value="Homeodomain-like"/>
    <property type="match status" value="1"/>
</dbReference>
<feature type="domain" description="HTH araC/xylS-type" evidence="5">
    <location>
        <begin position="213"/>
        <end position="321"/>
    </location>
</feature>
<feature type="transmembrane region" description="Helical" evidence="4">
    <location>
        <begin position="47"/>
        <end position="64"/>
    </location>
</feature>
<dbReference type="RefSeq" id="WP_115920829.1">
    <property type="nucleotide sequence ID" value="NZ_BJYH01000018.1"/>
</dbReference>
<keyword evidence="1" id="KW-0805">Transcription regulation</keyword>
<gene>
    <name evidence="6" type="ORF">DRF57_21770</name>
</gene>
<feature type="transmembrane region" description="Helical" evidence="4">
    <location>
        <begin position="157"/>
        <end position="173"/>
    </location>
</feature>
<evidence type="ECO:0000313" key="7">
    <source>
        <dbReference type="Proteomes" id="UP000256491"/>
    </source>
</evidence>
<evidence type="ECO:0000256" key="4">
    <source>
        <dbReference type="SAM" id="Phobius"/>
    </source>
</evidence>
<dbReference type="PANTHER" id="PTHR43280">
    <property type="entry name" value="ARAC-FAMILY TRANSCRIPTIONAL REGULATOR"/>
    <property type="match status" value="1"/>
</dbReference>
<evidence type="ECO:0000313" key="6">
    <source>
        <dbReference type="EMBL" id="REC70707.1"/>
    </source>
</evidence>
<feature type="transmembrane region" description="Helical" evidence="4">
    <location>
        <begin position="21"/>
        <end position="41"/>
    </location>
</feature>
<dbReference type="EMBL" id="QNUF01000039">
    <property type="protein sequence ID" value="REC70707.1"/>
    <property type="molecule type" value="Genomic_DNA"/>
</dbReference>
<protein>
    <recommendedName>
        <fullName evidence="5">HTH araC/xylS-type domain-containing protein</fullName>
    </recommendedName>
</protein>
<feature type="transmembrane region" description="Helical" evidence="4">
    <location>
        <begin position="119"/>
        <end position="137"/>
    </location>
</feature>
<dbReference type="Proteomes" id="UP000256491">
    <property type="component" value="Unassembled WGS sequence"/>
</dbReference>
<keyword evidence="4" id="KW-0812">Transmembrane</keyword>
<dbReference type="InterPro" id="IPR009057">
    <property type="entry name" value="Homeodomain-like_sf"/>
</dbReference>
<reference evidence="6 7" key="1">
    <citation type="journal article" date="2010" name="Syst. Appl. Microbiol.">
        <title>Four new species of Chryseobacterium from the rhizosphere of coastal sand dune plants, Chryseobacterium elymi sp. nov., Chryseobacterium hagamense sp. nov., Chryseobacterium lathyri sp. nov. and Chryseobacterium rhizosphaerae sp. nov.</title>
        <authorList>
            <person name="Cho S.H."/>
            <person name="Lee K.S."/>
            <person name="Shin D.S."/>
            <person name="Han J.H."/>
            <person name="Park K.S."/>
            <person name="Lee C.H."/>
            <person name="Park K.H."/>
            <person name="Kim S.B."/>
        </authorList>
    </citation>
    <scope>NUCLEOTIDE SEQUENCE [LARGE SCALE GENOMIC DNA]</scope>
    <source>
        <strain evidence="6 7">KCTC 22548</strain>
    </source>
</reference>
<keyword evidence="4" id="KW-0472">Membrane</keyword>
<sequence length="327" mass="38600">MSEVNTKNVQIEKFKLELMDRYTILMLLVLGVYAVIFTFFIHDKMMSWYLMIGLFFSGYTYSIVRKKYPISLIVHLHLLFAPIYNFYIMLAFWNNSVASFCWLLPIPLGAYIFFSKKEVLLYVAYILLLIITGYIAANNFNFTFPEHTQKEVMFTDTILFISNILVVSLLIYYKDKIRKLEILSQIESTVIRKDEIQTPTENSWDDIDVESMKKLFKKIETAMTENKLFKDDKFNLSKLSVALDVNSTYISKAIRYKGYSNFNTYLNIYRINYVKKLFTEIDFQKTTLMYIYTEAGFSNQSTFNRVFKQIVGITPFRICAAKPTYEY</sequence>
<keyword evidence="4" id="KW-1133">Transmembrane helix</keyword>
<dbReference type="PANTHER" id="PTHR43280:SF29">
    <property type="entry name" value="ARAC-FAMILY TRANSCRIPTIONAL REGULATOR"/>
    <property type="match status" value="1"/>
</dbReference>
<evidence type="ECO:0000256" key="2">
    <source>
        <dbReference type="ARBA" id="ARBA00023125"/>
    </source>
</evidence>
<evidence type="ECO:0000259" key="5">
    <source>
        <dbReference type="PROSITE" id="PS01124"/>
    </source>
</evidence>
<dbReference type="PROSITE" id="PS01124">
    <property type="entry name" value="HTH_ARAC_FAMILY_2"/>
    <property type="match status" value="1"/>
</dbReference>
<keyword evidence="7" id="KW-1185">Reference proteome</keyword>
<feature type="transmembrane region" description="Helical" evidence="4">
    <location>
        <begin position="71"/>
        <end position="90"/>
    </location>
</feature>
<dbReference type="Pfam" id="PF12833">
    <property type="entry name" value="HTH_18"/>
    <property type="match status" value="1"/>
</dbReference>
<dbReference type="Gene3D" id="1.10.10.60">
    <property type="entry name" value="Homeodomain-like"/>
    <property type="match status" value="1"/>
</dbReference>
<keyword evidence="3" id="KW-0804">Transcription</keyword>
<evidence type="ECO:0000256" key="1">
    <source>
        <dbReference type="ARBA" id="ARBA00023015"/>
    </source>
</evidence>
<feature type="transmembrane region" description="Helical" evidence="4">
    <location>
        <begin position="96"/>
        <end position="114"/>
    </location>
</feature>
<organism evidence="6 7">
    <name type="scientific">Chryseobacterium rhizosphaerae</name>
    <dbReference type="NCBI Taxonomy" id="395937"/>
    <lineage>
        <taxon>Bacteria</taxon>
        <taxon>Pseudomonadati</taxon>
        <taxon>Bacteroidota</taxon>
        <taxon>Flavobacteriia</taxon>
        <taxon>Flavobacteriales</taxon>
        <taxon>Weeksellaceae</taxon>
        <taxon>Chryseobacterium group</taxon>
        <taxon>Chryseobacterium</taxon>
    </lineage>
</organism>
<accession>A0ABX9IEF8</accession>
<proteinExistence type="predicted"/>